<accession>A0ABP2D8A9</accession>
<reference evidence="2 3" key="1">
    <citation type="submission" date="2007-11" db="EMBL/GenBank/DDBJ databases">
        <authorList>
            <person name="Wagner-Dobler I."/>
            <person name="Ferriera S."/>
            <person name="Johnson J."/>
            <person name="Kravitz S."/>
            <person name="Beeson K."/>
            <person name="Sutton G."/>
            <person name="Rogers Y.-H."/>
            <person name="Friedman R."/>
            <person name="Frazier M."/>
            <person name="Venter J.C."/>
        </authorList>
    </citation>
    <scope>NUCLEOTIDE SEQUENCE [LARGE SCALE GENOMIC DNA]</scope>
    <source>
        <strain evidence="2 3">HEL-45</strain>
    </source>
</reference>
<keyword evidence="1" id="KW-1133">Transmembrane helix</keyword>
<proteinExistence type="predicted"/>
<keyword evidence="1" id="KW-0472">Membrane</keyword>
<gene>
    <name evidence="2" type="ORF">OIHEL45_20076</name>
</gene>
<dbReference type="Proteomes" id="UP000003257">
    <property type="component" value="Unassembled WGS sequence"/>
</dbReference>
<organism evidence="2 3">
    <name type="scientific">Sulfitobacter indolifex HEL-45</name>
    <dbReference type="NCBI Taxonomy" id="391624"/>
    <lineage>
        <taxon>Bacteria</taxon>
        <taxon>Pseudomonadati</taxon>
        <taxon>Pseudomonadota</taxon>
        <taxon>Alphaproteobacteria</taxon>
        <taxon>Rhodobacterales</taxon>
        <taxon>Roseobacteraceae</taxon>
        <taxon>Sulfitobacter</taxon>
    </lineage>
</organism>
<evidence type="ECO:0000313" key="2">
    <source>
        <dbReference type="EMBL" id="EDQ03522.1"/>
    </source>
</evidence>
<name>A0ABP2D8A9_9RHOB</name>
<comment type="caution">
    <text evidence="2">The sequence shown here is derived from an EMBL/GenBank/DDBJ whole genome shotgun (WGS) entry which is preliminary data.</text>
</comment>
<evidence type="ECO:0000256" key="1">
    <source>
        <dbReference type="SAM" id="Phobius"/>
    </source>
</evidence>
<evidence type="ECO:0000313" key="3">
    <source>
        <dbReference type="Proteomes" id="UP000003257"/>
    </source>
</evidence>
<keyword evidence="1" id="KW-0812">Transmembrane</keyword>
<dbReference type="EMBL" id="ABID01000014">
    <property type="protein sequence ID" value="EDQ03522.1"/>
    <property type="molecule type" value="Genomic_DNA"/>
</dbReference>
<keyword evidence="3" id="KW-1185">Reference proteome</keyword>
<sequence length="412" mass="44666">MRDRDIVLPLVLFVVFGVGAAFFLVPKGELDQEAQLTSLSETQALSLLNAAKDPLSPPLAFRQAELTAATGNGALADRLLADLTARTGPTASIATARADLAFRAGNLRQGANYLAAAQSLSPNDNQRQKLADTYRRLGDSAAERTVLSTVPLTKLTASERIRLVDLMAADGAISQALDVAHSALLLPGQNRSALAERFAAIALSAEQPDLLIQATPIVLSEPDGPAMMMSIAKVMTARPRLAKTFAAAVVSQVPDARALLTKAFTEVRLYDAARLMIQPWVTFGSVTTEGWEAVILYADRSGDIGPLKHLLQQMPVQEQPPKNVFLPLIRYDGEGALLPYQLWLTPEYLEKAPLVDAAWALTRQRPDEAFVALQQGVQTLHDQTLWLALARRLQGTEYFDRLQELSGDALDP</sequence>
<feature type="transmembrane region" description="Helical" evidence="1">
    <location>
        <begin position="6"/>
        <end position="25"/>
    </location>
</feature>
<protein>
    <submittedName>
        <fullName evidence="2">Uncharacterized protein</fullName>
    </submittedName>
</protein>